<evidence type="ECO:0000313" key="3">
    <source>
        <dbReference type="EMBL" id="KTD14631.1"/>
    </source>
</evidence>
<feature type="repeat" description="TPR" evidence="1">
    <location>
        <begin position="475"/>
        <end position="508"/>
    </location>
</feature>
<dbReference type="Gene3D" id="1.25.40.10">
    <property type="entry name" value="Tetratricopeptide repeat domain"/>
    <property type="match status" value="4"/>
</dbReference>
<dbReference type="PANTHER" id="PTHR12558:SF13">
    <property type="entry name" value="CELL DIVISION CYCLE PROTEIN 27 HOMOLOG"/>
    <property type="match status" value="1"/>
</dbReference>
<dbReference type="SMART" id="SM00028">
    <property type="entry name" value="TPR"/>
    <property type="match status" value="6"/>
</dbReference>
<dbReference type="Proteomes" id="UP000054691">
    <property type="component" value="Unassembled WGS sequence"/>
</dbReference>
<dbReference type="EMBL" id="LNYE01000006">
    <property type="protein sequence ID" value="KTD14631.1"/>
    <property type="molecule type" value="Genomic_DNA"/>
</dbReference>
<reference evidence="3 4" key="1">
    <citation type="submission" date="2015-11" db="EMBL/GenBank/DDBJ databases">
        <title>Genomic analysis of 38 Legionella species identifies large and diverse effector repertoires.</title>
        <authorList>
            <person name="Burstein D."/>
            <person name="Amaro F."/>
            <person name="Zusman T."/>
            <person name="Lifshitz Z."/>
            <person name="Cohen O."/>
            <person name="Gilbert J.A."/>
            <person name="Pupko T."/>
            <person name="Shuman H.A."/>
            <person name="Segal G."/>
        </authorList>
    </citation>
    <scope>NUCLEOTIDE SEQUENCE [LARGE SCALE GENOMIC DNA]</scope>
    <source>
        <strain evidence="3 4">Lyon 8420412</strain>
    </source>
</reference>
<keyword evidence="4" id="KW-1185">Reference proteome</keyword>
<dbReference type="RefSeq" id="WP_058497867.1">
    <property type="nucleotide sequence ID" value="NZ_CAAAHW010000008.1"/>
</dbReference>
<dbReference type="Pfam" id="PF14559">
    <property type="entry name" value="TPR_19"/>
    <property type="match status" value="3"/>
</dbReference>
<evidence type="ECO:0000256" key="2">
    <source>
        <dbReference type="SAM" id="Phobius"/>
    </source>
</evidence>
<keyword evidence="2" id="KW-0472">Membrane</keyword>
<gene>
    <name evidence="3" type="ORF">Lgra_0662</name>
</gene>
<evidence type="ECO:0000256" key="1">
    <source>
        <dbReference type="PROSITE-ProRule" id="PRU00339"/>
    </source>
</evidence>
<organism evidence="3 4">
    <name type="scientific">Legionella gratiana</name>
    <dbReference type="NCBI Taxonomy" id="45066"/>
    <lineage>
        <taxon>Bacteria</taxon>
        <taxon>Pseudomonadati</taxon>
        <taxon>Pseudomonadota</taxon>
        <taxon>Gammaproteobacteria</taxon>
        <taxon>Legionellales</taxon>
        <taxon>Legionellaceae</taxon>
        <taxon>Legionella</taxon>
    </lineage>
</organism>
<dbReference type="PROSITE" id="PS50005">
    <property type="entry name" value="TPR"/>
    <property type="match status" value="2"/>
</dbReference>
<proteinExistence type="predicted"/>
<keyword evidence="2" id="KW-0812">Transmembrane</keyword>
<dbReference type="InterPro" id="IPR011990">
    <property type="entry name" value="TPR-like_helical_dom_sf"/>
</dbReference>
<sequence length="812" mass="94812">MKFFISWLVFLRNAIILLLFVGPFVFILHIGYLHASSTNESNANTLLTDYYSLRLKDPSSARMILLQAAQKFPDNELIQSELGYLLLQEENYQEALVYLKAAHRINPENSDYTMQIGYTLNSLHQYEEALKYFREVAATNKGINGIKAQDILDRYAKKKSRTPLEKRLAIISTAAKTVVRNMGINSNIPVTTDQTQAHTYHVLLKFNPKQAKIFLDHILSLYPNNVLMIREKGIQKLRENDYKDAIVLFSKAWSIKHDDELLSLLGEAWLRSGNLPQAEYWLSQGAKSSDDKIKNQAKNLLDMLEKGIVSTQLPDKLTPEDIYYILRERRTKEAVKILSEIIKKQPENATLQMEMGYFFLKEHQPEKALPYILKAHQIDSHNWDITLQGAYVYSLLKENKKAQEFFSLALKSSNPAVINKARTGLRMLTVGNENAKAPLSLYDHLMNNYYALQKEHPQQAQKILEQVLKHYPNDYRALREMGFLMIREKNNAQAVSYLIKAWELQPESYDLALQIGYLFDDLGKKRDAFLWFKKAFPSHDSDIRDKSYKAMINLGSQRFQFFNPPWFADIWSAPFEYSRFSLFVIPEHLRVGRSFGKRNQIEVYYNNYINKDSRSQSGGNGQLPSIYDDNYILNGAGIRYYTNTKIPLIFYFEAGMAYDLIYRNRDRWRDDRRGGVLSWYYWGPLPSYAERIVFPFSQADDFYGDSSWFSRYQNDWITYGRIRKGYRVMQYRNMSLIAYARGFLIVDTNKYFYNNLVEYGPGIAIVPNNTWPVAFRLERRFGQYIKVNGPEINPYGSSYASNVAMFEMYYRF</sequence>
<dbReference type="SUPFAM" id="SSF48452">
    <property type="entry name" value="TPR-like"/>
    <property type="match status" value="2"/>
</dbReference>
<keyword evidence="1" id="KW-0802">TPR repeat</keyword>
<keyword evidence="2" id="KW-1133">Transmembrane helix</keyword>
<dbReference type="PANTHER" id="PTHR12558">
    <property type="entry name" value="CELL DIVISION CYCLE 16,23,27"/>
    <property type="match status" value="1"/>
</dbReference>
<feature type="transmembrane region" description="Helical" evidence="2">
    <location>
        <begin position="7"/>
        <end position="32"/>
    </location>
</feature>
<feature type="repeat" description="TPR" evidence="1">
    <location>
        <begin position="76"/>
        <end position="109"/>
    </location>
</feature>
<comment type="caution">
    <text evidence="3">The sequence shown here is derived from an EMBL/GenBank/DDBJ whole genome shotgun (WGS) entry which is preliminary data.</text>
</comment>
<protein>
    <submittedName>
        <fullName evidence="3">Protoheme IX biogenesis protein</fullName>
    </submittedName>
</protein>
<name>A0ABR5R6M1_9GAMM</name>
<accession>A0ABR5R6M1</accession>
<dbReference type="InterPro" id="IPR019734">
    <property type="entry name" value="TPR_rpt"/>
</dbReference>
<evidence type="ECO:0000313" key="4">
    <source>
        <dbReference type="Proteomes" id="UP000054691"/>
    </source>
</evidence>